<feature type="active site" description="Proton donor/acceptor" evidence="4 5">
    <location>
        <position position="90"/>
    </location>
</feature>
<dbReference type="HAMAP" id="MF_01039">
    <property type="entry name" value="PGAM_GpmA"/>
    <property type="match status" value="1"/>
</dbReference>
<comment type="catalytic activity">
    <reaction evidence="4 8">
        <text>(2R)-2-phosphoglycerate = (2R)-3-phosphoglycerate</text>
        <dbReference type="Rhea" id="RHEA:15901"/>
        <dbReference type="ChEBI" id="CHEBI:58272"/>
        <dbReference type="ChEBI" id="CHEBI:58289"/>
        <dbReference type="EC" id="5.4.2.11"/>
    </reaction>
</comment>
<feature type="active site" description="Tele-phosphohistidine intermediate" evidence="4 5">
    <location>
        <position position="12"/>
    </location>
</feature>
<name>A0A4Y3VRV3_9ACTN</name>
<dbReference type="GO" id="GO:0006094">
    <property type="term" value="P:gluconeogenesis"/>
    <property type="evidence" value="ECO:0007669"/>
    <property type="project" value="UniProtKB-UniRule"/>
</dbReference>
<dbReference type="InterPro" id="IPR029033">
    <property type="entry name" value="His_PPase_superfam"/>
</dbReference>
<dbReference type="NCBIfam" id="TIGR01258">
    <property type="entry name" value="pgm_1"/>
    <property type="match status" value="1"/>
</dbReference>
<feature type="binding site" evidence="4 6">
    <location>
        <position position="63"/>
    </location>
    <ligand>
        <name>substrate</name>
    </ligand>
</feature>
<keyword evidence="3 4" id="KW-0413">Isomerase</keyword>
<dbReference type="Pfam" id="PF00300">
    <property type="entry name" value="His_Phos_1"/>
    <property type="match status" value="1"/>
</dbReference>
<dbReference type="GO" id="GO:0004619">
    <property type="term" value="F:phosphoglycerate mutase activity"/>
    <property type="evidence" value="ECO:0007669"/>
    <property type="project" value="UniProtKB-UniRule"/>
</dbReference>
<feature type="binding site" evidence="4 6">
    <location>
        <position position="101"/>
    </location>
    <ligand>
        <name>substrate</name>
    </ligand>
</feature>
<evidence type="ECO:0000313" key="9">
    <source>
        <dbReference type="EMBL" id="GEC08938.1"/>
    </source>
</evidence>
<evidence type="ECO:0000256" key="7">
    <source>
        <dbReference type="PIRSR" id="PIRSR613078-3"/>
    </source>
</evidence>
<evidence type="ECO:0000256" key="3">
    <source>
        <dbReference type="ARBA" id="ARBA00023235"/>
    </source>
</evidence>
<dbReference type="SMART" id="SM00855">
    <property type="entry name" value="PGAM"/>
    <property type="match status" value="1"/>
</dbReference>
<keyword evidence="2 4" id="KW-0324">Glycolysis</keyword>
<dbReference type="EC" id="5.4.2.11" evidence="4 8"/>
<comment type="caution">
    <text evidence="9">The sequence shown here is derived from an EMBL/GenBank/DDBJ whole genome shotgun (WGS) entry which is preliminary data.</text>
</comment>
<dbReference type="GO" id="GO:0006096">
    <property type="term" value="P:glycolytic process"/>
    <property type="evidence" value="ECO:0007669"/>
    <property type="project" value="UniProtKB-UniRule"/>
</dbReference>
<evidence type="ECO:0000256" key="5">
    <source>
        <dbReference type="PIRSR" id="PIRSR613078-1"/>
    </source>
</evidence>
<proteinExistence type="inferred from homology"/>
<evidence type="ECO:0000256" key="4">
    <source>
        <dbReference type="HAMAP-Rule" id="MF_01039"/>
    </source>
</evidence>
<feature type="binding site" evidence="4 6">
    <location>
        <begin position="90"/>
        <end position="93"/>
    </location>
    <ligand>
        <name>substrate</name>
    </ligand>
</feature>
<feature type="site" description="Transition state stabilizer" evidence="4 7">
    <location>
        <position position="185"/>
    </location>
</feature>
<evidence type="ECO:0000256" key="8">
    <source>
        <dbReference type="RuleBase" id="RU004512"/>
    </source>
</evidence>
<gene>
    <name evidence="9" type="primary">gpmA_3</name>
    <name evidence="4" type="synonym">gpmA</name>
    <name evidence="9" type="ORF">SSP24_65930</name>
</gene>
<dbReference type="PANTHER" id="PTHR11931">
    <property type="entry name" value="PHOSPHOGLYCERATE MUTASE"/>
    <property type="match status" value="1"/>
</dbReference>
<dbReference type="UniPathway" id="UPA00109">
    <property type="reaction ID" value="UER00186"/>
</dbReference>
<dbReference type="PROSITE" id="PS00175">
    <property type="entry name" value="PG_MUTASE"/>
    <property type="match status" value="1"/>
</dbReference>
<keyword evidence="4" id="KW-0312">Gluconeogenesis</keyword>
<feature type="binding site" evidence="4 6">
    <location>
        <begin position="24"/>
        <end position="25"/>
    </location>
    <ligand>
        <name>substrate</name>
    </ligand>
</feature>
<sequence>MTVPGTLVLLRHGQSTTNAAGRFTGWLDVPLTTDGERQAAAAGALLARHALLPDIVHTSIMARSIRSADLVLNTLDRSWIPVHRTWRLNERQYGALTGRCKKEVRAEAGPTLYHHWRRSLHGKPAPLPAQQLTRLRADPRYATLRPDALPAVESLADMTARIAPYWADVLAPQLLTGATVLVVAHGNSVRALATVLDQLCEDEVLGLNIPTGQPLRYDFDHAMRPRVRGGTYLNPDAALTQAELVAAEGHT</sequence>
<dbReference type="InterPro" id="IPR005952">
    <property type="entry name" value="Phosphogly_mut1"/>
</dbReference>
<evidence type="ECO:0000256" key="2">
    <source>
        <dbReference type="ARBA" id="ARBA00023152"/>
    </source>
</evidence>
<feature type="binding site" evidence="4 6">
    <location>
        <begin position="186"/>
        <end position="187"/>
    </location>
    <ligand>
        <name>substrate</name>
    </ligand>
</feature>
<dbReference type="InterPro" id="IPR001345">
    <property type="entry name" value="PG/BPGM_mutase_AS"/>
</dbReference>
<evidence type="ECO:0000313" key="10">
    <source>
        <dbReference type="Proteomes" id="UP000317881"/>
    </source>
</evidence>
<reference evidence="9 10" key="1">
    <citation type="submission" date="2019-06" db="EMBL/GenBank/DDBJ databases">
        <title>Whole genome shotgun sequence of Streptomyces spinoverrucosus NBRC 14228.</title>
        <authorList>
            <person name="Hosoyama A."/>
            <person name="Uohara A."/>
            <person name="Ohji S."/>
            <person name="Ichikawa N."/>
        </authorList>
    </citation>
    <scope>NUCLEOTIDE SEQUENCE [LARGE SCALE GENOMIC DNA]</scope>
    <source>
        <strain evidence="9 10">NBRC 14228</strain>
    </source>
</reference>
<feature type="binding site" evidence="4 6">
    <location>
        <begin position="11"/>
        <end position="18"/>
    </location>
    <ligand>
        <name>substrate</name>
    </ligand>
</feature>
<dbReference type="RefSeq" id="WP_141313624.1">
    <property type="nucleotide sequence ID" value="NZ_BJND01000061.1"/>
</dbReference>
<dbReference type="Gene3D" id="3.40.50.1240">
    <property type="entry name" value="Phosphoglycerate mutase-like"/>
    <property type="match status" value="1"/>
</dbReference>
<dbReference type="OrthoDB" id="4697614at2"/>
<evidence type="ECO:0000256" key="1">
    <source>
        <dbReference type="ARBA" id="ARBA00006717"/>
    </source>
</evidence>
<organism evidence="9 10">
    <name type="scientific">Streptomyces spinoverrucosus</name>
    <dbReference type="NCBI Taxonomy" id="284043"/>
    <lineage>
        <taxon>Bacteria</taxon>
        <taxon>Bacillati</taxon>
        <taxon>Actinomycetota</taxon>
        <taxon>Actinomycetes</taxon>
        <taxon>Kitasatosporales</taxon>
        <taxon>Streptomycetaceae</taxon>
        <taxon>Streptomyces</taxon>
    </lineage>
</organism>
<feature type="binding site" evidence="4 6">
    <location>
        <begin position="117"/>
        <end position="118"/>
    </location>
    <ligand>
        <name>substrate</name>
    </ligand>
</feature>
<keyword evidence="10" id="KW-1185">Reference proteome</keyword>
<comment type="similarity">
    <text evidence="1 4">Belongs to the phosphoglycerate mutase family. BPG-dependent PGAM subfamily.</text>
</comment>
<accession>A0A4Y3VRV3</accession>
<dbReference type="AlphaFoldDB" id="A0A4Y3VRV3"/>
<dbReference type="SUPFAM" id="SSF53254">
    <property type="entry name" value="Phosphoglycerate mutase-like"/>
    <property type="match status" value="1"/>
</dbReference>
<protein>
    <recommendedName>
        <fullName evidence="4 8">2,3-bisphosphoglycerate-dependent phosphoglycerate mutase</fullName>
        <shortName evidence="4">BPG-dependent PGAM</shortName>
        <shortName evidence="4">PGAM</shortName>
        <shortName evidence="4">Phosphoglyceromutase</shortName>
        <shortName evidence="4">dPGM</shortName>
        <ecNumber evidence="4 8">5.4.2.11</ecNumber>
    </recommendedName>
</protein>
<dbReference type="CDD" id="cd07067">
    <property type="entry name" value="HP_PGM_like"/>
    <property type="match status" value="1"/>
</dbReference>
<dbReference type="InterPro" id="IPR013078">
    <property type="entry name" value="His_Pase_superF_clade-1"/>
</dbReference>
<dbReference type="EMBL" id="BJND01000061">
    <property type="protein sequence ID" value="GEC08938.1"/>
    <property type="molecule type" value="Genomic_DNA"/>
</dbReference>
<comment type="pathway">
    <text evidence="4 8">Carbohydrate degradation; glycolysis; pyruvate from D-glyceraldehyde 3-phosphate: step 3/5.</text>
</comment>
<comment type="function">
    <text evidence="4 8">Catalyzes the interconversion of 2-phosphoglycerate and 3-phosphoglycerate.</text>
</comment>
<dbReference type="Proteomes" id="UP000317881">
    <property type="component" value="Unassembled WGS sequence"/>
</dbReference>
<evidence type="ECO:0000256" key="6">
    <source>
        <dbReference type="PIRSR" id="PIRSR613078-2"/>
    </source>
</evidence>